<dbReference type="InterPro" id="IPR013580">
    <property type="entry name" value="LI-POR_suB-like_C"/>
</dbReference>
<feature type="active site" description="Proton donor" evidence="17">
    <location>
        <position position="294"/>
    </location>
</feature>
<geneLocation type="plastid" evidence="20"/>
<dbReference type="GO" id="GO:0046872">
    <property type="term" value="F:metal ion binding"/>
    <property type="evidence" value="ECO:0007669"/>
    <property type="project" value="UniProtKB-KW"/>
</dbReference>
<dbReference type="Gene3D" id="1.10.8.550">
    <property type="entry name" value="Proto-chlorophyllide reductase 57 kD subunit B"/>
    <property type="match status" value="1"/>
</dbReference>
<evidence type="ECO:0000256" key="12">
    <source>
        <dbReference type="ARBA" id="ARBA00023014"/>
    </source>
</evidence>
<dbReference type="UniPathway" id="UPA00670"/>
<dbReference type="GO" id="GO:0051539">
    <property type="term" value="F:4 iron, 4 sulfur cluster binding"/>
    <property type="evidence" value="ECO:0007669"/>
    <property type="project" value="UniProtKB-UniRule"/>
</dbReference>
<dbReference type="InterPro" id="IPR016209">
    <property type="entry name" value="Protochlorophyllide_Rdtase"/>
</dbReference>
<feature type="domain" description="Nitrogenase/oxidoreductase component 1" evidence="18">
    <location>
        <begin position="12"/>
        <end position="424"/>
    </location>
</feature>
<proteinExistence type="inferred from homology"/>
<dbReference type="SUPFAM" id="SSF53807">
    <property type="entry name" value="Helical backbone' metal receptor"/>
    <property type="match status" value="1"/>
</dbReference>
<evidence type="ECO:0000256" key="9">
    <source>
        <dbReference type="ARBA" id="ARBA00022840"/>
    </source>
</evidence>
<keyword evidence="6 17" id="KW-0602">Photosynthesis</keyword>
<dbReference type="PANTHER" id="PTHR33712:SF7">
    <property type="entry name" value="LIGHT-INDEPENDENT PROTOCHLOROPHYLLIDE REDUCTASE SUBUNIT B"/>
    <property type="match status" value="1"/>
</dbReference>
<comment type="function">
    <text evidence="14">Component of the dark-operative protochlorophyllide reductase (DPOR) that uses Mg-ATP and reduced ferredoxin to reduce ring D of protochlorophyllide (Pchlide) to form chlorophyllide a (Chlide). This reaction is light-independent. The NB-protein (ChlN-ChlB) is the catalytic component of the complex.</text>
</comment>
<comment type="catalytic activity">
    <reaction evidence="16 17">
        <text>chlorophyllide a + oxidized 2[4Fe-4S]-[ferredoxin] + 2 ADP + 2 phosphate = protochlorophyllide a + reduced 2[4Fe-4S]-[ferredoxin] + 2 ATP + 2 H2O</text>
        <dbReference type="Rhea" id="RHEA:28202"/>
        <dbReference type="Rhea" id="RHEA-COMP:10002"/>
        <dbReference type="Rhea" id="RHEA-COMP:10004"/>
        <dbReference type="ChEBI" id="CHEBI:15377"/>
        <dbReference type="ChEBI" id="CHEBI:30616"/>
        <dbReference type="ChEBI" id="CHEBI:33722"/>
        <dbReference type="ChEBI" id="CHEBI:33723"/>
        <dbReference type="ChEBI" id="CHEBI:43474"/>
        <dbReference type="ChEBI" id="CHEBI:83348"/>
        <dbReference type="ChEBI" id="CHEBI:83350"/>
        <dbReference type="ChEBI" id="CHEBI:456216"/>
        <dbReference type="EC" id="1.3.7.7"/>
    </reaction>
</comment>
<dbReference type="InterPro" id="IPR050152">
    <property type="entry name" value="ChlB/BchB/BchZ"/>
</dbReference>
<dbReference type="Pfam" id="PF00148">
    <property type="entry name" value="Oxidored_nitro"/>
    <property type="match status" value="1"/>
</dbReference>
<dbReference type="GO" id="GO:0005524">
    <property type="term" value="F:ATP binding"/>
    <property type="evidence" value="ECO:0007669"/>
    <property type="project" value="UniProtKB-UniRule"/>
</dbReference>
<keyword evidence="5 17" id="KW-0004">4Fe-4S</keyword>
<sequence>MKLAYWTYVGPAHVGILRITNSFKNVHALVHAPLGDDFFTVTKSMLERSREFTSVTTNVIDRHSLATGPQSSIFSNIIRKDLEHCPDLIVLTPTCTSSVLQEDLHAVVCRVSLDTKADVMLADINHYRANEFEAADKTLEQILRLYLTKQKKVLPSSLTKTTKPSVNILGPCCIGFHTQHDILELKRLFAGIGVDVNLVVPEGATVHELALLPRAWCNVVPYREIGILAAEFLKATYDMPYISTSPIGVINLAKFVRDLGFILHGHKYYPPFEMYLCHQTKFSSQASWFSRSVDCHNLTGRTAVVFGDATHAAAITKILSHEMGVQVLWSGTYCTHDALWFNKEVTGLCNSVVVTDDYAVVRDMIVRTEPAVIFGTQMETHIGKKLGIPCGVISSPIHVQNFPLAYTPFLGYEGTNHIADLIYGSFTLGMETHLLELFGGHDPSPDCVKISSHEETIRWSTEALLELRTIPNFIRRKVQRNIEDFARKKRLTEITLNAMYDAREAS</sequence>
<keyword evidence="10 17" id="KW-0560">Oxidoreductase</keyword>
<dbReference type="GO" id="GO:0019685">
    <property type="term" value="P:photosynthesis, dark reaction"/>
    <property type="evidence" value="ECO:0007669"/>
    <property type="project" value="InterPro"/>
</dbReference>
<comment type="subunit">
    <text evidence="15">Protochlorophyllide reductase is composed of three subunits; ChlL, ChlN and ChlB. Forms a heterotetramer of two ChlB and two ChlN subunits.</text>
</comment>
<comment type="cofactor">
    <cofactor evidence="17">
        <name>[4Fe-4S] cluster</name>
        <dbReference type="ChEBI" id="CHEBI:49883"/>
    </cofactor>
    <text evidence="17">Binds 1 [4Fe-4S] cluster per heterodimer. The cluster is bound at the heterodimer interface by residues from both subunits.</text>
</comment>
<dbReference type="PANTHER" id="PTHR33712">
    <property type="entry name" value="LIGHT-INDEPENDENT PROTOCHLOROPHYLLIDE REDUCTASE SUBUNIT B"/>
    <property type="match status" value="1"/>
</dbReference>
<feature type="binding site" evidence="17">
    <location>
        <begin position="429"/>
        <end position="430"/>
    </location>
    <ligand>
        <name>substrate</name>
    </ligand>
</feature>
<evidence type="ECO:0000256" key="1">
    <source>
        <dbReference type="ARBA" id="ARBA00004949"/>
    </source>
</evidence>
<evidence type="ECO:0000259" key="18">
    <source>
        <dbReference type="Pfam" id="PF00148"/>
    </source>
</evidence>
<comment type="pathway">
    <text evidence="1">Porphyrin-containing compound metabolism; chlorophyll biosynthesis (light-independent).</text>
</comment>
<evidence type="ECO:0000256" key="10">
    <source>
        <dbReference type="ARBA" id="ARBA00023002"/>
    </source>
</evidence>
<keyword evidence="13 17" id="KW-0149">Chlorophyll biosynthesis</keyword>
<dbReference type="HAMAP" id="MF_00353">
    <property type="entry name" value="ChlB_BchB"/>
    <property type="match status" value="1"/>
</dbReference>
<keyword evidence="7 17" id="KW-0479">Metal-binding</keyword>
<dbReference type="Pfam" id="PF08369">
    <property type="entry name" value="PCP_red"/>
    <property type="match status" value="1"/>
</dbReference>
<keyword evidence="11 17" id="KW-0408">Iron</keyword>
<comment type="similarity">
    <text evidence="2 17">Belongs to the ChlB/BchB/BchZ family.</text>
</comment>
<evidence type="ECO:0000256" key="16">
    <source>
        <dbReference type="ARBA" id="ARBA00049483"/>
    </source>
</evidence>
<dbReference type="Gene3D" id="1.20.89.20">
    <property type="match status" value="1"/>
</dbReference>
<evidence type="ECO:0000256" key="2">
    <source>
        <dbReference type="ARBA" id="ARBA00008935"/>
    </source>
</evidence>
<evidence type="ECO:0000256" key="3">
    <source>
        <dbReference type="ARBA" id="ARBA00012713"/>
    </source>
</evidence>
<evidence type="ECO:0000256" key="4">
    <source>
        <dbReference type="ARBA" id="ARBA00017673"/>
    </source>
</evidence>
<evidence type="ECO:0000256" key="13">
    <source>
        <dbReference type="ARBA" id="ARBA00023171"/>
    </source>
</evidence>
<dbReference type="NCBIfam" id="TIGR01278">
    <property type="entry name" value="DPOR_BchB"/>
    <property type="match status" value="1"/>
</dbReference>
<keyword evidence="9 17" id="KW-0067">ATP-binding</keyword>
<evidence type="ECO:0000256" key="17">
    <source>
        <dbReference type="HAMAP-Rule" id="MF_00353"/>
    </source>
</evidence>
<organism evidence="20">
    <name type="scientific">Cryptomonas sp. CCAC 1634B</name>
    <dbReference type="NCBI Taxonomy" id="2051848"/>
    <lineage>
        <taxon>Eukaryota</taxon>
        <taxon>Cryptophyceae</taxon>
        <taxon>Cryptomonadales</taxon>
        <taxon>Cryptomonadaceae</taxon>
        <taxon>Cryptomonas</taxon>
    </lineage>
</organism>
<evidence type="ECO:0000256" key="6">
    <source>
        <dbReference type="ARBA" id="ARBA00022531"/>
    </source>
</evidence>
<dbReference type="InterPro" id="IPR000510">
    <property type="entry name" value="Nase/OxRdtase_comp1"/>
</dbReference>
<evidence type="ECO:0000259" key="19">
    <source>
        <dbReference type="Pfam" id="PF08369"/>
    </source>
</evidence>
<protein>
    <recommendedName>
        <fullName evidence="4 17">Light-independent protochlorophyllide reductase subunit B</fullName>
        <shortName evidence="17">DPOR subunit B</shortName>
        <shortName evidence="17">LI-POR subunit B</shortName>
        <ecNumber evidence="3 17">1.3.7.7</ecNumber>
    </recommendedName>
</protein>
<evidence type="ECO:0000256" key="11">
    <source>
        <dbReference type="ARBA" id="ARBA00023004"/>
    </source>
</evidence>
<evidence type="ECO:0000256" key="14">
    <source>
        <dbReference type="ARBA" id="ARBA00025201"/>
    </source>
</evidence>
<evidence type="ECO:0000256" key="8">
    <source>
        <dbReference type="ARBA" id="ARBA00022741"/>
    </source>
</evidence>
<keyword evidence="20" id="KW-0934">Plastid</keyword>
<dbReference type="InterPro" id="IPR005969">
    <property type="entry name" value="Protochl_reductB"/>
</dbReference>
<keyword evidence="12 17" id="KW-0411">Iron-sulfur</keyword>
<dbReference type="PIRSF" id="PIRSF000163">
    <property type="entry name" value="PCP_ChlB"/>
    <property type="match status" value="1"/>
</dbReference>
<dbReference type="AlphaFoldDB" id="A0A679CAW6"/>
<evidence type="ECO:0000256" key="7">
    <source>
        <dbReference type="ARBA" id="ARBA00022723"/>
    </source>
</evidence>
<feature type="binding site" evidence="17">
    <location>
        <position position="36"/>
    </location>
    <ligand>
        <name>[4Fe-4S] cluster</name>
        <dbReference type="ChEBI" id="CHEBI:49883"/>
        <note>ligand shared with heterodimeric partner</note>
    </ligand>
</feature>
<dbReference type="InterPro" id="IPR042298">
    <property type="entry name" value="P-CP_red_C"/>
</dbReference>
<accession>A0A679CAW6</accession>
<evidence type="ECO:0000256" key="5">
    <source>
        <dbReference type="ARBA" id="ARBA00022485"/>
    </source>
</evidence>
<dbReference type="GO" id="GO:0036068">
    <property type="term" value="P:light-independent chlorophyll biosynthetic process"/>
    <property type="evidence" value="ECO:0007669"/>
    <property type="project" value="UniProtKB-UniPathway"/>
</dbReference>
<feature type="domain" description="Light-independent protochlorophyllide reductase subunit B-like C-terminal" evidence="19">
    <location>
        <begin position="459"/>
        <end position="503"/>
    </location>
</feature>
<gene>
    <name evidence="20" type="primary">chlB</name>
    <name evidence="20" type="ORF">CryM1634B_p026</name>
</gene>
<name>A0A679CAW6_9CRYP</name>
<dbReference type="EC" id="1.3.7.7" evidence="3 17"/>
<reference evidence="20" key="1">
    <citation type="journal article" date="2020" name="Genome Biol. Evol.">
        <title>Comparative plastid genomics of Cryptomonas species reveals fine-scale genomic responses to loss of photosynthesis.</title>
        <authorList>
            <person name="Tanifuji G."/>
            <person name="Kamikawa R."/>
            <person name="Moore C.E."/>
            <person name="Mills T."/>
            <person name="Onodera N.T."/>
            <person name="Kashiyama Y."/>
            <person name="Archibald J.M."/>
            <person name="Inagaki Y."/>
            <person name="Hashimoto T."/>
        </authorList>
    </citation>
    <scope>NUCLEOTIDE SEQUENCE</scope>
    <source>
        <strain evidence="20">CCAC 1634 B</strain>
    </source>
</reference>
<dbReference type="EMBL" id="LC484193">
    <property type="protein sequence ID" value="BBK20458.1"/>
    <property type="molecule type" value="Genomic_DNA"/>
</dbReference>
<dbReference type="GO" id="GO:0016730">
    <property type="term" value="F:oxidoreductase activity, acting on iron-sulfur proteins as donors"/>
    <property type="evidence" value="ECO:0007669"/>
    <property type="project" value="InterPro"/>
</dbReference>
<dbReference type="GO" id="GO:0016636">
    <property type="term" value="F:oxidoreductase activity, acting on the CH-CH group of donors, iron-sulfur protein as acceptor"/>
    <property type="evidence" value="ECO:0007669"/>
    <property type="project" value="UniProtKB-UniRule"/>
</dbReference>
<keyword evidence="8 17" id="KW-0547">Nucleotide-binding</keyword>
<evidence type="ECO:0000313" key="20">
    <source>
        <dbReference type="EMBL" id="BBK20458.1"/>
    </source>
</evidence>
<evidence type="ECO:0000256" key="15">
    <source>
        <dbReference type="ARBA" id="ARBA00025959"/>
    </source>
</evidence>
<dbReference type="Gene3D" id="3.40.50.1980">
    <property type="entry name" value="Nitrogenase molybdenum iron protein domain"/>
    <property type="match status" value="3"/>
</dbReference>